<protein>
    <submittedName>
        <fullName evidence="1">Uncharacterized protein</fullName>
    </submittedName>
</protein>
<evidence type="ECO:0000313" key="2">
    <source>
        <dbReference type="Proteomes" id="UP000540568"/>
    </source>
</evidence>
<accession>A0A7W3PGJ1</accession>
<dbReference type="AlphaFoldDB" id="A0A7W3PGJ1"/>
<comment type="caution">
    <text evidence="1">The sequence shown here is derived from an EMBL/GenBank/DDBJ whole genome shotgun (WGS) entry which is preliminary data.</text>
</comment>
<reference evidence="1 2" key="1">
    <citation type="submission" date="2020-07" db="EMBL/GenBank/DDBJ databases">
        <title>Sequencing the genomes of 1000 actinobacteria strains.</title>
        <authorList>
            <person name="Klenk H.-P."/>
        </authorList>
    </citation>
    <scope>NUCLEOTIDE SEQUENCE [LARGE SCALE GENOMIC DNA]</scope>
    <source>
        <strain evidence="1 2">DSM 44121</strain>
    </source>
</reference>
<organism evidence="1 2">
    <name type="scientific">Promicromonospora sukumoe</name>
    <dbReference type="NCBI Taxonomy" id="88382"/>
    <lineage>
        <taxon>Bacteria</taxon>
        <taxon>Bacillati</taxon>
        <taxon>Actinomycetota</taxon>
        <taxon>Actinomycetes</taxon>
        <taxon>Micrococcales</taxon>
        <taxon>Promicromonosporaceae</taxon>
        <taxon>Promicromonospora</taxon>
    </lineage>
</organism>
<gene>
    <name evidence="1" type="ORF">FHX71_004827</name>
</gene>
<dbReference type="EMBL" id="JACGWV010000002">
    <property type="protein sequence ID" value="MBA8810851.1"/>
    <property type="molecule type" value="Genomic_DNA"/>
</dbReference>
<dbReference type="RefSeq" id="WP_182619898.1">
    <property type="nucleotide sequence ID" value="NZ_BAAATF010000017.1"/>
</dbReference>
<keyword evidence="2" id="KW-1185">Reference proteome</keyword>
<evidence type="ECO:0000313" key="1">
    <source>
        <dbReference type="EMBL" id="MBA8810851.1"/>
    </source>
</evidence>
<proteinExistence type="predicted"/>
<dbReference type="Proteomes" id="UP000540568">
    <property type="component" value="Unassembled WGS sequence"/>
</dbReference>
<sequence length="350" mass="38359">MLYTYYDVALAPNAAPAGTAVQLHGYVGDASSRQPFVEATVDVYFNPKGTAPRRAVDRVVTDEDGWFQRTYRPSTSGTYDIIAQESGEPRGTKMATFTARSTNETVRSGGISATKNGFTAKMRVTTQDVVTGVEPQTVYLDAGILSPGGNTSFDPRPYLVTRRAEGQYSAGEFLTPGWGRWSTRYSAVQTYRMSAVHPAGLYDVYYNYKIGHYDDYWDRDGSGTLRNLYVKMPHKPITTIRVRRASTTTISASSTSFTGSRNIELKGSVRKVQLISAAKAANRWAPNTAVKLYFDPAGSAGPVYKKTVRTNSSGVYRTTAKTSKSGKWIAKYVGSSLQAPSERSVTITVR</sequence>
<name>A0A7W3PGJ1_9MICO</name>